<dbReference type="InterPro" id="IPR013083">
    <property type="entry name" value="Znf_RING/FYVE/PHD"/>
</dbReference>
<gene>
    <name evidence="2" type="ORF">SETIT_2G280800v2</name>
</gene>
<dbReference type="EMBL" id="CM003529">
    <property type="protein sequence ID" value="RCV12583.1"/>
    <property type="molecule type" value="Genomic_DNA"/>
</dbReference>
<dbReference type="AlphaFoldDB" id="A0A368Q405"/>
<evidence type="ECO:0000259" key="1">
    <source>
        <dbReference type="Pfam" id="PF02148"/>
    </source>
</evidence>
<accession>A0A368Q405</accession>
<feature type="domain" description="UBP-type" evidence="1">
    <location>
        <begin position="22"/>
        <end position="77"/>
    </location>
</feature>
<organism evidence="2">
    <name type="scientific">Setaria italica</name>
    <name type="common">Foxtail millet</name>
    <name type="synonym">Panicum italicum</name>
    <dbReference type="NCBI Taxonomy" id="4555"/>
    <lineage>
        <taxon>Eukaryota</taxon>
        <taxon>Viridiplantae</taxon>
        <taxon>Streptophyta</taxon>
        <taxon>Embryophyta</taxon>
        <taxon>Tracheophyta</taxon>
        <taxon>Spermatophyta</taxon>
        <taxon>Magnoliopsida</taxon>
        <taxon>Liliopsida</taxon>
        <taxon>Poales</taxon>
        <taxon>Poaceae</taxon>
        <taxon>PACMAD clade</taxon>
        <taxon>Panicoideae</taxon>
        <taxon>Panicodae</taxon>
        <taxon>Paniceae</taxon>
        <taxon>Cenchrinae</taxon>
        <taxon>Setaria</taxon>
    </lineage>
</organism>
<reference evidence="2" key="2">
    <citation type="submission" date="2015-07" db="EMBL/GenBank/DDBJ databases">
        <authorList>
            <person name="Noorani M."/>
        </authorList>
    </citation>
    <scope>NUCLEOTIDE SEQUENCE</scope>
    <source>
        <strain evidence="2">Yugu1</strain>
    </source>
</reference>
<dbReference type="SUPFAM" id="SSF57850">
    <property type="entry name" value="RING/U-box"/>
    <property type="match status" value="1"/>
</dbReference>
<dbReference type="Gene3D" id="3.30.40.10">
    <property type="entry name" value="Zinc/RING finger domain, C3HC4 (zinc finger)"/>
    <property type="match status" value="1"/>
</dbReference>
<proteinExistence type="predicted"/>
<protein>
    <recommendedName>
        <fullName evidence="1">UBP-type domain-containing protein</fullName>
    </recommendedName>
</protein>
<dbReference type="Pfam" id="PF02148">
    <property type="entry name" value="zf-UBP"/>
    <property type="match status" value="1"/>
</dbReference>
<dbReference type="GO" id="GO:0008270">
    <property type="term" value="F:zinc ion binding"/>
    <property type="evidence" value="ECO:0007669"/>
    <property type="project" value="InterPro"/>
</dbReference>
<dbReference type="InterPro" id="IPR001607">
    <property type="entry name" value="Znf_UBP"/>
</dbReference>
<name>A0A368Q405_SETIT</name>
<reference evidence="2" key="1">
    <citation type="journal article" date="2012" name="Nat. Biotechnol.">
        <title>Reference genome sequence of the model plant Setaria.</title>
        <authorList>
            <person name="Bennetzen J.L."/>
            <person name="Schmutz J."/>
            <person name="Wang H."/>
            <person name="Percifield R."/>
            <person name="Hawkins J."/>
            <person name="Pontaroli A.C."/>
            <person name="Estep M."/>
            <person name="Feng L."/>
            <person name="Vaughn J.N."/>
            <person name="Grimwood J."/>
            <person name="Jenkins J."/>
            <person name="Barry K."/>
            <person name="Lindquist E."/>
            <person name="Hellsten U."/>
            <person name="Deshpande S."/>
            <person name="Wang X."/>
            <person name="Wu X."/>
            <person name="Mitros T."/>
            <person name="Triplett J."/>
            <person name="Yang X."/>
            <person name="Ye C.Y."/>
            <person name="Mauro-Herrera M."/>
            <person name="Wang L."/>
            <person name="Li P."/>
            <person name="Sharma M."/>
            <person name="Sharma R."/>
            <person name="Ronald P.C."/>
            <person name="Panaud O."/>
            <person name="Kellogg E.A."/>
            <person name="Brutnell T.P."/>
            <person name="Doust A.N."/>
            <person name="Tuskan G.A."/>
            <person name="Rokhsar D."/>
            <person name="Devos K.M."/>
        </authorList>
    </citation>
    <scope>NUCLEOTIDE SEQUENCE [LARGE SCALE GENOMIC DNA]</scope>
    <source>
        <strain evidence="2">Yugu1</strain>
    </source>
</reference>
<evidence type="ECO:0000313" key="2">
    <source>
        <dbReference type="EMBL" id="RCV12583.1"/>
    </source>
</evidence>
<sequence>MGAIAPKKEDARKKRGKDGAEVKMWVCLHCGKHSCTRDKDGKPQGHARTYAASKEHWWATEFLDPISGYCFSCERNMAIKMSKETLVDGKAVEVINDSSSTSFLVKGMRKRVLLG</sequence>